<evidence type="ECO:0000313" key="2">
    <source>
        <dbReference type="EMBL" id="GKV15010.1"/>
    </source>
</evidence>
<proteinExistence type="predicted"/>
<accession>A0AAV5JXL9</accession>
<evidence type="ECO:0000313" key="3">
    <source>
        <dbReference type="Proteomes" id="UP001054252"/>
    </source>
</evidence>
<keyword evidence="3" id="KW-1185">Reference proteome</keyword>
<evidence type="ECO:0000259" key="1">
    <source>
        <dbReference type="Pfam" id="PF08268"/>
    </source>
</evidence>
<dbReference type="InterPro" id="IPR050796">
    <property type="entry name" value="SCF_F-box_component"/>
</dbReference>
<dbReference type="EMBL" id="BPVZ01000042">
    <property type="protein sequence ID" value="GKV15010.1"/>
    <property type="molecule type" value="Genomic_DNA"/>
</dbReference>
<dbReference type="NCBIfam" id="TIGR01640">
    <property type="entry name" value="F_box_assoc_1"/>
    <property type="match status" value="1"/>
</dbReference>
<dbReference type="InterPro" id="IPR013187">
    <property type="entry name" value="F-box-assoc_dom_typ3"/>
</dbReference>
<reference evidence="2 3" key="1">
    <citation type="journal article" date="2021" name="Commun. Biol.">
        <title>The genome of Shorea leprosula (Dipterocarpaceae) highlights the ecological relevance of drought in aseasonal tropical rainforests.</title>
        <authorList>
            <person name="Ng K.K.S."/>
            <person name="Kobayashi M.J."/>
            <person name="Fawcett J.A."/>
            <person name="Hatakeyama M."/>
            <person name="Paape T."/>
            <person name="Ng C.H."/>
            <person name="Ang C.C."/>
            <person name="Tnah L.H."/>
            <person name="Lee C.T."/>
            <person name="Nishiyama T."/>
            <person name="Sese J."/>
            <person name="O'Brien M.J."/>
            <person name="Copetti D."/>
            <person name="Mohd Noor M.I."/>
            <person name="Ong R.C."/>
            <person name="Putra M."/>
            <person name="Sireger I.Z."/>
            <person name="Indrioko S."/>
            <person name="Kosugi Y."/>
            <person name="Izuno A."/>
            <person name="Isagi Y."/>
            <person name="Lee S.L."/>
            <person name="Shimizu K.K."/>
        </authorList>
    </citation>
    <scope>NUCLEOTIDE SEQUENCE [LARGE SCALE GENOMIC DNA]</scope>
    <source>
        <strain evidence="2">214</strain>
    </source>
</reference>
<protein>
    <recommendedName>
        <fullName evidence="1">F-box associated beta-propeller type 3 domain-containing protein</fullName>
    </recommendedName>
</protein>
<dbReference type="Proteomes" id="UP001054252">
    <property type="component" value="Unassembled WGS sequence"/>
</dbReference>
<name>A0AAV5JXL9_9ROSI</name>
<dbReference type="InterPro" id="IPR017451">
    <property type="entry name" value="F-box-assoc_interact_dom"/>
</dbReference>
<sequence>MDLNPKKRSERKKATPPVEDLLGKGMGLLWKAYLKNITLYIAIAAVAATMQQAGKCWQGSMLIILALRQLYFVDSDGRGGYTNTARKIKPLKTVCGFDLVGCCNGLLCISIPKYYHSKQVRVLQICNPLVTASNSIELPVPNRLVNQREIFGFGFHQRSREFKVIRIVFYELIMTGRRERVTVHKSEVQVLTVGTTEWRKKGASPYNFELKPPEALVEGSLHLAVPYFNYHHRVISFELAEEVFKEIPLLDCIEEYYSGYHLSELNGCLTVAGLPTRHLGDEGEQCEGILGERILYQPLCSSVPLFFFFDGQNGMNGDVVLECNKRALVSSDPKTDGFKALKINRLPQQFQAFAFQPTLFSVRETVEMKV</sequence>
<comment type="caution">
    <text evidence="2">The sequence shown here is derived from an EMBL/GenBank/DDBJ whole genome shotgun (WGS) entry which is preliminary data.</text>
</comment>
<dbReference type="Pfam" id="PF08268">
    <property type="entry name" value="FBA_3"/>
    <property type="match status" value="1"/>
</dbReference>
<dbReference type="AlphaFoldDB" id="A0AAV5JXL9"/>
<dbReference type="PANTHER" id="PTHR31672">
    <property type="entry name" value="BNACNNG10540D PROTEIN"/>
    <property type="match status" value="1"/>
</dbReference>
<feature type="domain" description="F-box associated beta-propeller type 3" evidence="1">
    <location>
        <begin position="95"/>
        <end position="253"/>
    </location>
</feature>
<organism evidence="2 3">
    <name type="scientific">Rubroshorea leprosula</name>
    <dbReference type="NCBI Taxonomy" id="152421"/>
    <lineage>
        <taxon>Eukaryota</taxon>
        <taxon>Viridiplantae</taxon>
        <taxon>Streptophyta</taxon>
        <taxon>Embryophyta</taxon>
        <taxon>Tracheophyta</taxon>
        <taxon>Spermatophyta</taxon>
        <taxon>Magnoliopsida</taxon>
        <taxon>eudicotyledons</taxon>
        <taxon>Gunneridae</taxon>
        <taxon>Pentapetalae</taxon>
        <taxon>rosids</taxon>
        <taxon>malvids</taxon>
        <taxon>Malvales</taxon>
        <taxon>Dipterocarpaceae</taxon>
        <taxon>Rubroshorea</taxon>
    </lineage>
</organism>
<gene>
    <name evidence="2" type="ORF">SLEP1_g25811</name>
</gene>